<dbReference type="InterPro" id="IPR025132">
    <property type="entry name" value="DUF4058"/>
</dbReference>
<organism evidence="1 2">
    <name type="scientific">Nostoc cycadae WK-1</name>
    <dbReference type="NCBI Taxonomy" id="1861711"/>
    <lineage>
        <taxon>Bacteria</taxon>
        <taxon>Bacillati</taxon>
        <taxon>Cyanobacteriota</taxon>
        <taxon>Cyanophyceae</taxon>
        <taxon>Nostocales</taxon>
        <taxon>Nostocaceae</taxon>
        <taxon>Nostoc</taxon>
    </lineage>
</organism>
<sequence>MPSPFPGMNPYLEHPNLWPGLHHWLIIEIARLLSPQLRPKYRVAVEVRMYETSGGNSLFVGIPDVTIKRLSNVTDSTKTNVAVAEPITKPIKVTIPRPEIIKEGYLEVREVGTEDVVTTIEILSPTNKRRGKGRETYEEKRQDVLGSKTHLVEIDLLRTGEAMTFFDTDIESHYRILVCRGDRRPYADLYAFNLQEVIPAFPLPLRQEDTEPIIDLQKLLNEVYDISAYDLVIDYNLAPFPPLSEADAAWANEMLQDKGLRSTADSPEIPN</sequence>
<dbReference type="EMBL" id="BDGE01000083">
    <property type="protein sequence ID" value="GBE94706.1"/>
    <property type="molecule type" value="Genomic_DNA"/>
</dbReference>
<evidence type="ECO:0008006" key="3">
    <source>
        <dbReference type="Google" id="ProtNLM"/>
    </source>
</evidence>
<proteinExistence type="predicted"/>
<dbReference type="Pfam" id="PF13267">
    <property type="entry name" value="DUF4058"/>
    <property type="match status" value="1"/>
</dbReference>
<protein>
    <recommendedName>
        <fullName evidence="3">DUF4058 family protein</fullName>
    </recommendedName>
</protein>
<evidence type="ECO:0000313" key="2">
    <source>
        <dbReference type="Proteomes" id="UP000236527"/>
    </source>
</evidence>
<keyword evidence="2" id="KW-1185">Reference proteome</keyword>
<reference evidence="2" key="1">
    <citation type="journal article" date="2018" name="Genome Announc.">
        <title>Draft Genome Sequence of the Nitrogen-Fixing and Hormogonia-Inducing Cyanobacterium Nostoc cycadae Strain WK-1, Isolated from the Coralloid Roots of Cycas revoluta.</title>
        <authorList>
            <person name="Kanesaki Y."/>
            <person name="Hirose M."/>
            <person name="Hirose Y."/>
            <person name="Fujisawa T."/>
            <person name="Nakamura Y."/>
            <person name="Watanabe S."/>
            <person name="Matsunaga S."/>
            <person name="Uchida H."/>
            <person name="Murakami A."/>
        </authorList>
    </citation>
    <scope>NUCLEOTIDE SEQUENCE [LARGE SCALE GENOMIC DNA]</scope>
    <source>
        <strain evidence="2">WK-1</strain>
    </source>
</reference>
<accession>A0A2H6LNI5</accession>
<dbReference type="Proteomes" id="UP000236527">
    <property type="component" value="Unassembled WGS sequence"/>
</dbReference>
<dbReference type="AlphaFoldDB" id="A0A2H6LNI5"/>
<comment type="caution">
    <text evidence="1">The sequence shown here is derived from an EMBL/GenBank/DDBJ whole genome shotgun (WGS) entry which is preliminary data.</text>
</comment>
<evidence type="ECO:0000313" key="1">
    <source>
        <dbReference type="EMBL" id="GBE94706.1"/>
    </source>
</evidence>
<gene>
    <name evidence="1" type="ORF">NCWK1_4486</name>
</gene>
<dbReference type="RefSeq" id="WP_103126346.1">
    <property type="nucleotide sequence ID" value="NZ_DF978438.1"/>
</dbReference>
<name>A0A2H6LNI5_9NOSO</name>